<keyword evidence="1" id="KW-0472">Membrane</keyword>
<dbReference type="EMBL" id="PNGG01000001">
    <property type="protein sequence ID" value="PMC20362.1"/>
    <property type="molecule type" value="Genomic_DNA"/>
</dbReference>
<keyword evidence="1" id="KW-0812">Transmembrane</keyword>
<proteinExistence type="predicted"/>
<evidence type="ECO:0000313" key="5">
    <source>
        <dbReference type="Proteomes" id="UP000235748"/>
    </source>
</evidence>
<reference evidence="4 5" key="1">
    <citation type="submission" date="2017-09" db="EMBL/GenBank/DDBJ databases">
        <title>Bacterial strain isolated from the female urinary microbiota.</title>
        <authorList>
            <person name="Thomas-White K."/>
            <person name="Kumar N."/>
            <person name="Forster S."/>
            <person name="Putonti C."/>
            <person name="Lawley T."/>
            <person name="Wolfe A.J."/>
        </authorList>
    </citation>
    <scope>NUCLEOTIDE SEQUENCE [LARGE SCALE GENOMIC DNA]</scope>
    <source>
        <strain evidence="4 5">UMB0834</strain>
    </source>
</reference>
<dbReference type="EMBL" id="JANSLD010000031">
    <property type="protein sequence ID" value="MCY1583567.1"/>
    <property type="molecule type" value="Genomic_DNA"/>
</dbReference>
<comment type="caution">
    <text evidence="4">The sequence shown here is derived from an EMBL/GenBank/DDBJ whole genome shotgun (WGS) entry which is preliminary data.</text>
</comment>
<evidence type="ECO:0000313" key="4">
    <source>
        <dbReference type="EMBL" id="PMC20362.1"/>
    </source>
</evidence>
<accession>A0A1Z3U3R7</accession>
<keyword evidence="6" id="KW-1185">Reference proteome</keyword>
<dbReference type="Proteomes" id="UP001072952">
    <property type="component" value="Unassembled WGS sequence"/>
</dbReference>
<name>A0A1Z3U3R7_9STAP</name>
<reference evidence="2" key="4">
    <citation type="submission" date="2022-08" db="EMBL/GenBank/DDBJ databases">
        <authorList>
            <person name="Magnan C."/>
        </authorList>
    </citation>
    <scope>NUCLEOTIDE SEQUENCE</scope>
    <source>
        <strain evidence="2">NSP012P</strain>
    </source>
</reference>
<sequence length="64" mass="7229">MKYIMVLIWSILLLEMVGFVLTSLDGGSSVNWILPIIVAVVFTIFVAIFTAIIKPTHKSYQEEQ</sequence>
<dbReference type="Proteomes" id="UP001081438">
    <property type="component" value="Unassembled WGS sequence"/>
</dbReference>
<evidence type="ECO:0000313" key="6">
    <source>
        <dbReference type="Proteomes" id="UP001072952"/>
    </source>
</evidence>
<dbReference type="KEGG" id="spet:CEP67_11730"/>
<dbReference type="EMBL" id="JANSKX010000001">
    <property type="protein sequence ID" value="MCY1593651.1"/>
    <property type="molecule type" value="Genomic_DNA"/>
</dbReference>
<evidence type="ECO:0000313" key="2">
    <source>
        <dbReference type="EMBL" id="MCY1583567.1"/>
    </source>
</evidence>
<protein>
    <submittedName>
        <fullName evidence="4">DUF2929 domain-containing protein</fullName>
    </submittedName>
    <submittedName>
        <fullName evidence="2">YjzD family protein</fullName>
    </submittedName>
</protein>
<reference evidence="2" key="2">
    <citation type="journal article" date="2022" name="Int. J. Mol. Sci.">
        <title>Phenotypic and Genotypic Virulence Characterisation of Staphylococcus pettenkoferi Strains Isolated from Human Bloodstream and Diabetic Foot Infections.</title>
        <authorList>
            <person name="Magnan C."/>
            <person name="Ahmad-Mansour N."/>
            <person name="Pouget C."/>
            <person name="Morsli M."/>
            <person name="Huc-Brandt S."/>
            <person name="Pantel A."/>
            <person name="Dunyach-Remy C."/>
            <person name="Sotto A."/>
            <person name="Molle V."/>
            <person name="Lavigne J.-P."/>
        </authorList>
    </citation>
    <scope>NUCLEOTIDE SEQUENCE</scope>
    <source>
        <strain evidence="2">NSP012P</strain>
    </source>
</reference>
<keyword evidence="1" id="KW-1133">Transmembrane helix</keyword>
<dbReference type="GeneID" id="42044506"/>
<dbReference type="InterPro" id="IPR021324">
    <property type="entry name" value="DUF2929"/>
</dbReference>
<gene>
    <name evidence="4" type="ORF">CJ235_01435</name>
    <name evidence="3" type="ORF">NW112_00165</name>
    <name evidence="2" type="ORF">NW133_08495</name>
</gene>
<dbReference type="AlphaFoldDB" id="A0A1Z3U3R7"/>
<evidence type="ECO:0000313" key="3">
    <source>
        <dbReference type="EMBL" id="MCY1593651.1"/>
    </source>
</evidence>
<dbReference type="Pfam" id="PF11151">
    <property type="entry name" value="DUF2929"/>
    <property type="match status" value="1"/>
</dbReference>
<organism evidence="4 5">
    <name type="scientific">Staphylococcus pettenkoferi</name>
    <dbReference type="NCBI Taxonomy" id="170573"/>
    <lineage>
        <taxon>Bacteria</taxon>
        <taxon>Bacillati</taxon>
        <taxon>Bacillota</taxon>
        <taxon>Bacilli</taxon>
        <taxon>Bacillales</taxon>
        <taxon>Staphylococcaceae</taxon>
        <taxon>Staphylococcus</taxon>
    </lineage>
</organism>
<dbReference type="Proteomes" id="UP000235748">
    <property type="component" value="Unassembled WGS sequence"/>
</dbReference>
<evidence type="ECO:0000256" key="1">
    <source>
        <dbReference type="SAM" id="Phobius"/>
    </source>
</evidence>
<dbReference type="RefSeq" id="WP_002472229.1">
    <property type="nucleotide sequence ID" value="NZ_CP022096.2"/>
</dbReference>
<feature type="transmembrane region" description="Helical" evidence="1">
    <location>
        <begin position="32"/>
        <end position="53"/>
    </location>
</feature>
<reference evidence="3" key="3">
    <citation type="journal article" date="2022" name="Int. J. Mol. Sci.">
        <title>Phenotypic and genotypic virulence characterisation of Staphylococcus pettenkoferi strains isolated from human bloodstream and diabetic foot infections.</title>
        <authorList>
            <person name="Magnan C."/>
        </authorList>
    </citation>
    <scope>NUCLEOTIDE SEQUENCE</scope>
    <source>
        <strain evidence="3">NSP020P</strain>
    </source>
</reference>